<dbReference type="EMBL" id="JASBNA010000012">
    <property type="protein sequence ID" value="KAK7687671.1"/>
    <property type="molecule type" value="Genomic_DNA"/>
</dbReference>
<evidence type="ECO:0000256" key="2">
    <source>
        <dbReference type="SAM" id="MobiDB-lite"/>
    </source>
</evidence>
<evidence type="ECO:0000313" key="3">
    <source>
        <dbReference type="EMBL" id="KAK7687671.1"/>
    </source>
</evidence>
<feature type="compositionally biased region" description="Low complexity" evidence="2">
    <location>
        <begin position="90"/>
        <end position="117"/>
    </location>
</feature>
<gene>
    <name evidence="3" type="ORF">QCA50_008886</name>
</gene>
<evidence type="ECO:0000256" key="1">
    <source>
        <dbReference type="SAM" id="Coils"/>
    </source>
</evidence>
<feature type="region of interest" description="Disordered" evidence="2">
    <location>
        <begin position="1"/>
        <end position="132"/>
    </location>
</feature>
<sequence>MSRLPRPQDSRLPGPSVPSTSFTFKMNAGGVKRKFVPDEDTNPPRKRLASIPENSTTAKQPLRDARPGVNLRRPGGPSALTQPKAPALSTTRRTQRATSAPPTRAAPIRPTTAAARRPVGRVASGSSLNKPEDRFKSLQDQMSNIEAARAADAARLAADMEAERTKVAELQANHLALSRELSQAKTQEINQRRELGMASEELDQLKKRHANEIMDLEMDLKRKERENRELKRSFE</sequence>
<dbReference type="AlphaFoldDB" id="A0AAW0G477"/>
<keyword evidence="1" id="KW-0175">Coiled coil</keyword>
<reference evidence="3 4" key="1">
    <citation type="submission" date="2022-09" db="EMBL/GenBank/DDBJ databases">
        <authorList>
            <person name="Palmer J.M."/>
        </authorList>
    </citation>
    <scope>NUCLEOTIDE SEQUENCE [LARGE SCALE GENOMIC DNA]</scope>
    <source>
        <strain evidence="3 4">DSM 7382</strain>
    </source>
</reference>
<accession>A0AAW0G477</accession>
<name>A0AAW0G477_9APHY</name>
<dbReference type="Proteomes" id="UP001385951">
    <property type="component" value="Unassembled WGS sequence"/>
</dbReference>
<evidence type="ECO:0000313" key="4">
    <source>
        <dbReference type="Proteomes" id="UP001385951"/>
    </source>
</evidence>
<organism evidence="3 4">
    <name type="scientific">Cerrena zonata</name>
    <dbReference type="NCBI Taxonomy" id="2478898"/>
    <lineage>
        <taxon>Eukaryota</taxon>
        <taxon>Fungi</taxon>
        <taxon>Dikarya</taxon>
        <taxon>Basidiomycota</taxon>
        <taxon>Agaricomycotina</taxon>
        <taxon>Agaricomycetes</taxon>
        <taxon>Polyporales</taxon>
        <taxon>Cerrenaceae</taxon>
        <taxon>Cerrena</taxon>
    </lineage>
</organism>
<proteinExistence type="predicted"/>
<comment type="caution">
    <text evidence="3">The sequence shown here is derived from an EMBL/GenBank/DDBJ whole genome shotgun (WGS) entry which is preliminary data.</text>
</comment>
<feature type="coiled-coil region" evidence="1">
    <location>
        <begin position="153"/>
        <end position="233"/>
    </location>
</feature>
<protein>
    <submittedName>
        <fullName evidence="3">Uncharacterized protein</fullName>
    </submittedName>
</protein>
<keyword evidence="4" id="KW-1185">Reference proteome</keyword>